<name>A0ACB8SPI7_9AGAM</name>
<organism evidence="1 2">
    <name type="scientific">Artomyces pyxidatus</name>
    <dbReference type="NCBI Taxonomy" id="48021"/>
    <lineage>
        <taxon>Eukaryota</taxon>
        <taxon>Fungi</taxon>
        <taxon>Dikarya</taxon>
        <taxon>Basidiomycota</taxon>
        <taxon>Agaricomycotina</taxon>
        <taxon>Agaricomycetes</taxon>
        <taxon>Russulales</taxon>
        <taxon>Auriscalpiaceae</taxon>
        <taxon>Artomyces</taxon>
    </lineage>
</organism>
<reference evidence="1" key="2">
    <citation type="journal article" date="2022" name="New Phytol.">
        <title>Evolutionary transition to the ectomycorrhizal habit in the genomes of a hyperdiverse lineage of mushroom-forming fungi.</title>
        <authorList>
            <person name="Looney B."/>
            <person name="Miyauchi S."/>
            <person name="Morin E."/>
            <person name="Drula E."/>
            <person name="Courty P.E."/>
            <person name="Kohler A."/>
            <person name="Kuo A."/>
            <person name="LaButti K."/>
            <person name="Pangilinan J."/>
            <person name="Lipzen A."/>
            <person name="Riley R."/>
            <person name="Andreopoulos W."/>
            <person name="He G."/>
            <person name="Johnson J."/>
            <person name="Nolan M."/>
            <person name="Tritt A."/>
            <person name="Barry K.W."/>
            <person name="Grigoriev I.V."/>
            <person name="Nagy L.G."/>
            <person name="Hibbett D."/>
            <person name="Henrissat B."/>
            <person name="Matheny P.B."/>
            <person name="Labbe J."/>
            <person name="Martin F.M."/>
        </authorList>
    </citation>
    <scope>NUCLEOTIDE SEQUENCE</scope>
    <source>
        <strain evidence="1">HHB10654</strain>
    </source>
</reference>
<gene>
    <name evidence="1" type="ORF">BV25DRAFT_1329483</name>
</gene>
<protein>
    <submittedName>
        <fullName evidence="1">ARM repeat-containing protein</fullName>
    </submittedName>
</protein>
<evidence type="ECO:0000313" key="1">
    <source>
        <dbReference type="EMBL" id="KAI0058015.1"/>
    </source>
</evidence>
<sequence>MEYLRTLGSAAVSSLVQKSGLNLPFSLGPKVSFDGNSIWTLYDATKRDDGTLVSVFEFDGAVPAKRNLLPLAKNALRKLRATRHPNVLKFMDAVDSDTTIYIMTERVRPLASELSSWSSKGEQMRQDWLLWGLHRVTTALAFINDPCNSTHGSIRVDSIFLSSSGEWKLGGFEVLSSPTDEAAVLYTFAGLLPDANSIASPEVRKGGWSALKQSPPAAADSYALALLIHSLFNPNAGPPPTAQPPHPPPQPSSRGAIPPSVFTSFKKLLNPNPKPRMTAKTFLEAGLAESLGDGGGFFKENRLLKICEGLESFGLMADGERAVLLRTIKDVAPSLPATFAAHLVLPSLLTALSHPTMASSASAVIPLVVQLGNTLPPADYDKTVLDPVVKLFASPDRGTRMALLENLPEFSDKLDKKTVSEKIWPHLQTGFTDTVAVLREATIKSIGVLTTKFTDRILNNDLLRHLARLQSDTEPSIRTNTVILLARLGPLLGPNTRGKMLSPAFARALRDDFTAARVAGVRAFVACAACFEVPEIAGRVVGLLAGAVIDKEKVVRDEAFKAVELFMKRLETHAATM</sequence>
<evidence type="ECO:0000313" key="2">
    <source>
        <dbReference type="Proteomes" id="UP000814140"/>
    </source>
</evidence>
<proteinExistence type="predicted"/>
<reference evidence="1" key="1">
    <citation type="submission" date="2021-03" db="EMBL/GenBank/DDBJ databases">
        <authorList>
            <consortium name="DOE Joint Genome Institute"/>
            <person name="Ahrendt S."/>
            <person name="Looney B.P."/>
            <person name="Miyauchi S."/>
            <person name="Morin E."/>
            <person name="Drula E."/>
            <person name="Courty P.E."/>
            <person name="Chicoki N."/>
            <person name="Fauchery L."/>
            <person name="Kohler A."/>
            <person name="Kuo A."/>
            <person name="Labutti K."/>
            <person name="Pangilinan J."/>
            <person name="Lipzen A."/>
            <person name="Riley R."/>
            <person name="Andreopoulos W."/>
            <person name="He G."/>
            <person name="Johnson J."/>
            <person name="Barry K.W."/>
            <person name="Grigoriev I.V."/>
            <person name="Nagy L."/>
            <person name="Hibbett D."/>
            <person name="Henrissat B."/>
            <person name="Matheny P.B."/>
            <person name="Labbe J."/>
            <person name="Martin F."/>
        </authorList>
    </citation>
    <scope>NUCLEOTIDE SEQUENCE</scope>
    <source>
        <strain evidence="1">HHB10654</strain>
    </source>
</reference>
<dbReference type="EMBL" id="MU277240">
    <property type="protein sequence ID" value="KAI0058015.1"/>
    <property type="molecule type" value="Genomic_DNA"/>
</dbReference>
<dbReference type="Proteomes" id="UP000814140">
    <property type="component" value="Unassembled WGS sequence"/>
</dbReference>
<keyword evidence="2" id="KW-1185">Reference proteome</keyword>
<comment type="caution">
    <text evidence="1">The sequence shown here is derived from an EMBL/GenBank/DDBJ whole genome shotgun (WGS) entry which is preliminary data.</text>
</comment>
<accession>A0ACB8SPI7</accession>